<evidence type="ECO:0000313" key="2">
    <source>
        <dbReference type="EMBL" id="MBM7799777.1"/>
    </source>
</evidence>
<dbReference type="InterPro" id="IPR016181">
    <property type="entry name" value="Acyl_CoA_acyltransferase"/>
</dbReference>
<feature type="domain" description="N-acetyltransferase" evidence="1">
    <location>
        <begin position="144"/>
        <end position="279"/>
    </location>
</feature>
<dbReference type="RefSeq" id="WP_204918746.1">
    <property type="nucleotide sequence ID" value="NZ_BAAAQP010000003.1"/>
</dbReference>
<comment type="caution">
    <text evidence="2">The sequence shown here is derived from an EMBL/GenBank/DDBJ whole genome shotgun (WGS) entry which is preliminary data.</text>
</comment>
<sequence>MTTTTSPDGRAGPDRARRALALRLEASAAEQGLALVQAYRRASPLSPATGVRHGIGAFCALGPGRYVNRAIGFGLAEPDQVDLDQLADFFEPTAPPALELSNLAPATLRQALDERGYRPDAVRSVLVHELADRVSQPDGAEAMVQVTEVDDQSVGRWREVMATGFGAVEEAARAVCDEHSSALQVMPESLHLLGWLAGRPAACGSLQVVSGVGWLGGAATAPWARNRGCQSALIERRLTLAAELGCDVVAVTATPGSVSERNLGRHGFRLLYTQQFFVG</sequence>
<accession>A0ABS2RMQ5</accession>
<dbReference type="EMBL" id="JAFBCF010000001">
    <property type="protein sequence ID" value="MBM7799777.1"/>
    <property type="molecule type" value="Genomic_DNA"/>
</dbReference>
<dbReference type="SUPFAM" id="SSF55729">
    <property type="entry name" value="Acyl-CoA N-acyltransferases (Nat)"/>
    <property type="match status" value="1"/>
</dbReference>
<evidence type="ECO:0000313" key="3">
    <source>
        <dbReference type="Proteomes" id="UP000704762"/>
    </source>
</evidence>
<dbReference type="PROSITE" id="PS51186">
    <property type="entry name" value="GNAT"/>
    <property type="match status" value="1"/>
</dbReference>
<evidence type="ECO:0000259" key="1">
    <source>
        <dbReference type="PROSITE" id="PS51186"/>
    </source>
</evidence>
<dbReference type="Proteomes" id="UP000704762">
    <property type="component" value="Unassembled WGS sequence"/>
</dbReference>
<dbReference type="InterPro" id="IPR000182">
    <property type="entry name" value="GNAT_dom"/>
</dbReference>
<proteinExistence type="predicted"/>
<protein>
    <recommendedName>
        <fullName evidence="1">N-acetyltransferase domain-containing protein</fullName>
    </recommendedName>
</protein>
<organism evidence="2 3">
    <name type="scientific">Microlunatus panaciterrae</name>
    <dbReference type="NCBI Taxonomy" id="400768"/>
    <lineage>
        <taxon>Bacteria</taxon>
        <taxon>Bacillati</taxon>
        <taxon>Actinomycetota</taxon>
        <taxon>Actinomycetes</taxon>
        <taxon>Propionibacteriales</taxon>
        <taxon>Propionibacteriaceae</taxon>
        <taxon>Microlunatus</taxon>
    </lineage>
</organism>
<gene>
    <name evidence="2" type="ORF">JOE57_002698</name>
</gene>
<name>A0ABS2RMQ5_9ACTN</name>
<reference evidence="2 3" key="1">
    <citation type="submission" date="2021-01" db="EMBL/GenBank/DDBJ databases">
        <title>Sequencing the genomes of 1000 actinobacteria strains.</title>
        <authorList>
            <person name="Klenk H.-P."/>
        </authorList>
    </citation>
    <scope>NUCLEOTIDE SEQUENCE [LARGE SCALE GENOMIC DNA]</scope>
    <source>
        <strain evidence="2 3">DSM 18662</strain>
    </source>
</reference>
<keyword evidence="3" id="KW-1185">Reference proteome</keyword>
<dbReference type="Gene3D" id="3.40.630.30">
    <property type="match status" value="1"/>
</dbReference>